<dbReference type="FunFam" id="2.60.40.790:FF:000135">
    <property type="match status" value="1"/>
</dbReference>
<evidence type="ECO:0000313" key="2">
    <source>
        <dbReference type="EMBL" id="EDO38002.1"/>
    </source>
</evidence>
<dbReference type="PANTHER" id="PTHR12356">
    <property type="entry name" value="NUCLEAR MOVEMENT PROTEIN NUDC"/>
    <property type="match status" value="1"/>
</dbReference>
<dbReference type="SUPFAM" id="SSF49764">
    <property type="entry name" value="HSP20-like chaperones"/>
    <property type="match status" value="1"/>
</dbReference>
<gene>
    <name evidence="2" type="ORF">NEMVEDRAFT_v1g115070</name>
</gene>
<name>A7SEA5_NEMVE</name>
<dbReference type="InterPro" id="IPR037898">
    <property type="entry name" value="NudC_fam"/>
</dbReference>
<dbReference type="CDD" id="cd06467">
    <property type="entry name" value="p23_NUDC_like"/>
    <property type="match status" value="1"/>
</dbReference>
<accession>A7SEA5</accession>
<dbReference type="EMBL" id="DS469635">
    <property type="protein sequence ID" value="EDO38002.1"/>
    <property type="molecule type" value="Genomic_DNA"/>
</dbReference>
<feature type="non-terminal residue" evidence="2">
    <location>
        <position position="182"/>
    </location>
</feature>
<reference evidence="2 3" key="1">
    <citation type="journal article" date="2007" name="Science">
        <title>Sea anemone genome reveals ancestral eumetazoan gene repertoire and genomic organization.</title>
        <authorList>
            <person name="Putnam N.H."/>
            <person name="Srivastava M."/>
            <person name="Hellsten U."/>
            <person name="Dirks B."/>
            <person name="Chapman J."/>
            <person name="Salamov A."/>
            <person name="Terry A."/>
            <person name="Shapiro H."/>
            <person name="Lindquist E."/>
            <person name="Kapitonov V.V."/>
            <person name="Jurka J."/>
            <person name="Genikhovich G."/>
            <person name="Grigoriev I.V."/>
            <person name="Lucas S.M."/>
            <person name="Steele R.E."/>
            <person name="Finnerty J.R."/>
            <person name="Technau U."/>
            <person name="Martindale M.Q."/>
            <person name="Rokhsar D.S."/>
        </authorList>
    </citation>
    <scope>NUCLEOTIDE SEQUENCE [LARGE SCALE GENOMIC DNA]</scope>
    <source>
        <strain evidence="3">CH2 X CH6</strain>
    </source>
</reference>
<dbReference type="Proteomes" id="UP000001593">
    <property type="component" value="Unassembled WGS sequence"/>
</dbReference>
<proteinExistence type="predicted"/>
<dbReference type="STRING" id="45351.A7SEA5"/>
<dbReference type="GO" id="GO:0005737">
    <property type="term" value="C:cytoplasm"/>
    <property type="evidence" value="ECO:0000318"/>
    <property type="project" value="GO_Central"/>
</dbReference>
<dbReference type="InterPro" id="IPR007052">
    <property type="entry name" value="CS_dom"/>
</dbReference>
<dbReference type="PhylomeDB" id="A7SEA5"/>
<dbReference type="GO" id="GO:0006457">
    <property type="term" value="P:protein folding"/>
    <property type="evidence" value="ECO:0000318"/>
    <property type="project" value="GO_Central"/>
</dbReference>
<dbReference type="Pfam" id="PF04969">
    <property type="entry name" value="CS"/>
    <property type="match status" value="1"/>
</dbReference>
<dbReference type="InParanoid" id="A7SEA5"/>
<dbReference type="Gene3D" id="2.60.40.790">
    <property type="match status" value="1"/>
</dbReference>
<dbReference type="PANTHER" id="PTHR12356:SF19">
    <property type="entry name" value="NUDC DOMAIN-CONTAINING PROTEIN 3"/>
    <property type="match status" value="1"/>
</dbReference>
<evidence type="ECO:0000259" key="1">
    <source>
        <dbReference type="PROSITE" id="PS51203"/>
    </source>
</evidence>
<protein>
    <recommendedName>
        <fullName evidence="1">CS domain-containing protein</fullName>
    </recommendedName>
</protein>
<dbReference type="AlphaFoldDB" id="A7SEA5"/>
<keyword evidence="3" id="KW-1185">Reference proteome</keyword>
<dbReference type="InterPro" id="IPR008978">
    <property type="entry name" value="HSP20-like_chaperone"/>
</dbReference>
<dbReference type="HOGENOM" id="CLU_047332_2_3_1"/>
<dbReference type="OMA" id="YWQIEDK"/>
<feature type="domain" description="CS" evidence="1">
    <location>
        <begin position="6"/>
        <end position="104"/>
    </location>
</feature>
<sequence>DCYNGAALEDYVWAQTIHDIDIKVPVPSCVKKARDVGVEIKNSSLKVFLKGSVPPDGKVAFTILVDGQLQRHVKCEECMWSLEPGKCVAINLEKTEERFWTTVIKGDPEIDRTKIDTTRDIHDFDEQTQTDYEQVMYDYRQKQMGKPTVKEQQTHEMLKKAWNAKGSPFAGTPFDPSKLNIS</sequence>
<organism evidence="2 3">
    <name type="scientific">Nematostella vectensis</name>
    <name type="common">Starlet sea anemone</name>
    <dbReference type="NCBI Taxonomy" id="45351"/>
    <lineage>
        <taxon>Eukaryota</taxon>
        <taxon>Metazoa</taxon>
        <taxon>Cnidaria</taxon>
        <taxon>Anthozoa</taxon>
        <taxon>Hexacorallia</taxon>
        <taxon>Actiniaria</taxon>
        <taxon>Edwardsiidae</taxon>
        <taxon>Nematostella</taxon>
    </lineage>
</organism>
<dbReference type="GO" id="GO:0051082">
    <property type="term" value="F:unfolded protein binding"/>
    <property type="evidence" value="ECO:0000318"/>
    <property type="project" value="GO_Central"/>
</dbReference>
<dbReference type="PROSITE" id="PS51203">
    <property type="entry name" value="CS"/>
    <property type="match status" value="1"/>
</dbReference>
<evidence type="ECO:0000313" key="3">
    <source>
        <dbReference type="Proteomes" id="UP000001593"/>
    </source>
</evidence>
<dbReference type="eggNOG" id="KOG2265">
    <property type="taxonomic scope" value="Eukaryota"/>
</dbReference>